<accession>A0A6B0UB59</accession>
<dbReference type="AlphaFoldDB" id="A0A6B0UB59"/>
<reference evidence="1" key="1">
    <citation type="submission" date="2019-12" db="EMBL/GenBank/DDBJ databases">
        <title>An insight into the sialome of adult female Ixodes ricinus ticks feeding for 6 days.</title>
        <authorList>
            <person name="Perner J."/>
            <person name="Ribeiro J.M.C."/>
        </authorList>
    </citation>
    <scope>NUCLEOTIDE SEQUENCE</scope>
    <source>
        <strain evidence="1">Semi-engorged</strain>
        <tissue evidence="1">Salivary glands</tissue>
    </source>
</reference>
<protein>
    <submittedName>
        <fullName evidence="1">Putative secreted protein</fullName>
    </submittedName>
</protein>
<dbReference type="EMBL" id="GIFC01004284">
    <property type="protein sequence ID" value="MXU86367.1"/>
    <property type="molecule type" value="Transcribed_RNA"/>
</dbReference>
<proteinExistence type="predicted"/>
<evidence type="ECO:0000313" key="1">
    <source>
        <dbReference type="EMBL" id="MXU86367.1"/>
    </source>
</evidence>
<name>A0A6B0UB59_IXORI</name>
<organism evidence="1">
    <name type="scientific">Ixodes ricinus</name>
    <name type="common">Common tick</name>
    <name type="synonym">Acarus ricinus</name>
    <dbReference type="NCBI Taxonomy" id="34613"/>
    <lineage>
        <taxon>Eukaryota</taxon>
        <taxon>Metazoa</taxon>
        <taxon>Ecdysozoa</taxon>
        <taxon>Arthropoda</taxon>
        <taxon>Chelicerata</taxon>
        <taxon>Arachnida</taxon>
        <taxon>Acari</taxon>
        <taxon>Parasitiformes</taxon>
        <taxon>Ixodida</taxon>
        <taxon>Ixodoidea</taxon>
        <taxon>Ixodidae</taxon>
        <taxon>Ixodinae</taxon>
        <taxon>Ixodes</taxon>
    </lineage>
</organism>
<sequence>MEDFFFFFLGGCAATGVRGLIRMVHRMGRFCRTWNAGFVALSLSTHPIIYSQIVTRFTVQQKTFVPAVASLLGAEVVTVRILLAPFNIRAL</sequence>